<reference evidence="1 2" key="1">
    <citation type="submission" date="2020-06" db="EMBL/GenBank/DDBJ databases">
        <title>Dyadobacter sandarakinus sp. nov., isolated from the soil of the Arctic Yellow River Station.</title>
        <authorList>
            <person name="Zhang Y."/>
            <person name="Peng F."/>
        </authorList>
    </citation>
    <scope>NUCLEOTIDE SEQUENCE [LARGE SCALE GENOMIC DNA]</scope>
    <source>
        <strain evidence="1 2">Q3-56</strain>
    </source>
</reference>
<sequence length="162" mass="18505">MTLHKYPVTIVDPREYPEHFNLIDVLGAWKFCSEGRNGRFELRVLITRSKQQVNKARCNLGFGVFKDEGIDDFIETRNGDMQHILATVAAIAVNFLAEYPELELYAEGSTPARTRLYQREIAKVIDQLPPALAIYGLVRGIHGGFIKFRRGVNFDAFLLLKY</sequence>
<dbReference type="InterPro" id="IPR053865">
    <property type="entry name" value="DUF6934"/>
</dbReference>
<proteinExistence type="predicted"/>
<evidence type="ECO:0000313" key="1">
    <source>
        <dbReference type="EMBL" id="QRR02062.1"/>
    </source>
</evidence>
<gene>
    <name evidence="1" type="ORF">HWI92_14670</name>
</gene>
<organism evidence="1 2">
    <name type="scientific">Dyadobacter sandarakinus</name>
    <dbReference type="NCBI Taxonomy" id="2747268"/>
    <lineage>
        <taxon>Bacteria</taxon>
        <taxon>Pseudomonadati</taxon>
        <taxon>Bacteroidota</taxon>
        <taxon>Cytophagia</taxon>
        <taxon>Cytophagales</taxon>
        <taxon>Spirosomataceae</taxon>
        <taxon>Dyadobacter</taxon>
    </lineage>
</organism>
<dbReference type="Pfam" id="PF22028">
    <property type="entry name" value="DUF6934"/>
    <property type="match status" value="1"/>
</dbReference>
<keyword evidence="2" id="KW-1185">Reference proteome</keyword>
<accession>A0ABX7I967</accession>
<dbReference type="RefSeq" id="WP_204656481.1">
    <property type="nucleotide sequence ID" value="NZ_CP056775.1"/>
</dbReference>
<dbReference type="EMBL" id="CP056775">
    <property type="protein sequence ID" value="QRR02062.1"/>
    <property type="molecule type" value="Genomic_DNA"/>
</dbReference>
<protein>
    <submittedName>
        <fullName evidence="1">Uncharacterized protein</fullName>
    </submittedName>
</protein>
<name>A0ABX7I967_9BACT</name>
<evidence type="ECO:0000313" key="2">
    <source>
        <dbReference type="Proteomes" id="UP000612680"/>
    </source>
</evidence>
<dbReference type="Proteomes" id="UP000612680">
    <property type="component" value="Chromosome"/>
</dbReference>